<accession>A0A182QZU1</accession>
<dbReference type="AlphaFoldDB" id="A0A182QZU1"/>
<proteinExistence type="predicted"/>
<protein>
    <submittedName>
        <fullName evidence="1">Uncharacterized protein</fullName>
    </submittedName>
</protein>
<sequence length="156" mass="16859">MLDRIRRSITIRSIRGEPAAVLTSKFSRLLPWLSLPSDLPFPPGGQSSACAEACRPVNDATSQSVMLPPTMASPTTGDRLWTEILLAKNVATVATGYGLRCSQARTGARLSVSVWSVMCSSGRSLDHVDVVELFMLLAAHLPTGTGDHERFQGEYD</sequence>
<reference evidence="1" key="2">
    <citation type="submission" date="2020-05" db="UniProtKB">
        <authorList>
            <consortium name="EnsemblMetazoa"/>
        </authorList>
    </citation>
    <scope>IDENTIFICATION</scope>
    <source>
        <strain evidence="1">FAR1</strain>
    </source>
</reference>
<dbReference type="EMBL" id="AXCN02000314">
    <property type="status" value="NOT_ANNOTATED_CDS"/>
    <property type="molecule type" value="Genomic_DNA"/>
</dbReference>
<name>A0A182QZU1_9DIPT</name>
<dbReference type="Proteomes" id="UP000075886">
    <property type="component" value="Unassembled WGS sequence"/>
</dbReference>
<evidence type="ECO:0000313" key="1">
    <source>
        <dbReference type="EnsemblMetazoa" id="AFAF020168-PA"/>
    </source>
</evidence>
<evidence type="ECO:0000313" key="2">
    <source>
        <dbReference type="Proteomes" id="UP000075886"/>
    </source>
</evidence>
<keyword evidence="2" id="KW-1185">Reference proteome</keyword>
<reference evidence="2" key="1">
    <citation type="submission" date="2014-01" db="EMBL/GenBank/DDBJ databases">
        <title>The Genome Sequence of Anopheles farauti FAR1 (V2).</title>
        <authorList>
            <consortium name="The Broad Institute Genomics Platform"/>
            <person name="Neafsey D.E."/>
            <person name="Besansky N."/>
            <person name="Howell P."/>
            <person name="Walton C."/>
            <person name="Young S.K."/>
            <person name="Zeng Q."/>
            <person name="Gargeya S."/>
            <person name="Fitzgerald M."/>
            <person name="Haas B."/>
            <person name="Abouelleil A."/>
            <person name="Allen A.W."/>
            <person name="Alvarado L."/>
            <person name="Arachchi H.M."/>
            <person name="Berlin A.M."/>
            <person name="Chapman S.B."/>
            <person name="Gainer-Dewar J."/>
            <person name="Goldberg J."/>
            <person name="Griggs A."/>
            <person name="Gujja S."/>
            <person name="Hansen M."/>
            <person name="Howarth C."/>
            <person name="Imamovic A."/>
            <person name="Ireland A."/>
            <person name="Larimer J."/>
            <person name="McCowan C."/>
            <person name="Murphy C."/>
            <person name="Pearson M."/>
            <person name="Poon T.W."/>
            <person name="Priest M."/>
            <person name="Roberts A."/>
            <person name="Saif S."/>
            <person name="Shea T."/>
            <person name="Sisk P."/>
            <person name="Sykes S."/>
            <person name="Wortman J."/>
            <person name="Nusbaum C."/>
            <person name="Birren B."/>
        </authorList>
    </citation>
    <scope>NUCLEOTIDE SEQUENCE [LARGE SCALE GENOMIC DNA]</scope>
    <source>
        <strain evidence="2">FAR1</strain>
    </source>
</reference>
<organism evidence="1 2">
    <name type="scientific">Anopheles farauti</name>
    <dbReference type="NCBI Taxonomy" id="69004"/>
    <lineage>
        <taxon>Eukaryota</taxon>
        <taxon>Metazoa</taxon>
        <taxon>Ecdysozoa</taxon>
        <taxon>Arthropoda</taxon>
        <taxon>Hexapoda</taxon>
        <taxon>Insecta</taxon>
        <taxon>Pterygota</taxon>
        <taxon>Neoptera</taxon>
        <taxon>Endopterygota</taxon>
        <taxon>Diptera</taxon>
        <taxon>Nematocera</taxon>
        <taxon>Culicoidea</taxon>
        <taxon>Culicidae</taxon>
        <taxon>Anophelinae</taxon>
        <taxon>Anopheles</taxon>
    </lineage>
</organism>
<dbReference type="EnsemblMetazoa" id="AFAF020168-RA">
    <property type="protein sequence ID" value="AFAF020168-PA"/>
    <property type="gene ID" value="AFAF020168"/>
</dbReference>
<dbReference type="VEuPathDB" id="VectorBase:AFAF020168"/>